<evidence type="ECO:0000259" key="7">
    <source>
        <dbReference type="PROSITE" id="PS50106"/>
    </source>
</evidence>
<dbReference type="SUPFAM" id="SSF52096">
    <property type="entry name" value="ClpP/crotonase"/>
    <property type="match status" value="1"/>
</dbReference>
<dbReference type="InterPro" id="IPR004447">
    <property type="entry name" value="Peptidase_S41A"/>
</dbReference>
<evidence type="ECO:0000256" key="2">
    <source>
        <dbReference type="ARBA" id="ARBA00022670"/>
    </source>
</evidence>
<evidence type="ECO:0000313" key="8">
    <source>
        <dbReference type="EMBL" id="MCQ8241015.1"/>
    </source>
</evidence>
<dbReference type="InterPro" id="IPR029045">
    <property type="entry name" value="ClpP/crotonase-like_dom_sf"/>
</dbReference>
<protein>
    <submittedName>
        <fullName evidence="8">S41 family peptidase</fullName>
    </submittedName>
</protein>
<comment type="caution">
    <text evidence="8">The sequence shown here is derived from an EMBL/GenBank/DDBJ whole genome shotgun (WGS) entry which is preliminary data.</text>
</comment>
<evidence type="ECO:0000313" key="9">
    <source>
        <dbReference type="Proteomes" id="UP001524547"/>
    </source>
</evidence>
<keyword evidence="9" id="KW-1185">Reference proteome</keyword>
<dbReference type="InterPro" id="IPR041489">
    <property type="entry name" value="PDZ_6"/>
</dbReference>
<dbReference type="InterPro" id="IPR001478">
    <property type="entry name" value="PDZ"/>
</dbReference>
<evidence type="ECO:0000256" key="4">
    <source>
        <dbReference type="ARBA" id="ARBA00022825"/>
    </source>
</evidence>
<dbReference type="EMBL" id="JAMZEJ010000005">
    <property type="protein sequence ID" value="MCQ8241015.1"/>
    <property type="molecule type" value="Genomic_DNA"/>
</dbReference>
<organism evidence="8 9">
    <name type="scientific">Rhizosaccharibacter radicis</name>
    <dbReference type="NCBI Taxonomy" id="2782605"/>
    <lineage>
        <taxon>Bacteria</taxon>
        <taxon>Pseudomonadati</taxon>
        <taxon>Pseudomonadota</taxon>
        <taxon>Alphaproteobacteria</taxon>
        <taxon>Acetobacterales</taxon>
        <taxon>Acetobacteraceae</taxon>
        <taxon>Rhizosaccharibacter</taxon>
    </lineage>
</organism>
<dbReference type="Proteomes" id="UP001524547">
    <property type="component" value="Unassembled WGS sequence"/>
</dbReference>
<evidence type="ECO:0000256" key="3">
    <source>
        <dbReference type="ARBA" id="ARBA00022801"/>
    </source>
</evidence>
<dbReference type="InterPro" id="IPR036034">
    <property type="entry name" value="PDZ_sf"/>
</dbReference>
<feature type="region of interest" description="Disordered" evidence="6">
    <location>
        <begin position="403"/>
        <end position="444"/>
    </location>
</feature>
<dbReference type="Gene3D" id="3.90.226.10">
    <property type="entry name" value="2-enoyl-CoA Hydratase, Chain A, domain 1"/>
    <property type="match status" value="1"/>
</dbReference>
<dbReference type="CDD" id="cd07560">
    <property type="entry name" value="Peptidase_S41_CPP"/>
    <property type="match status" value="1"/>
</dbReference>
<evidence type="ECO:0000256" key="5">
    <source>
        <dbReference type="RuleBase" id="RU004404"/>
    </source>
</evidence>
<dbReference type="SMART" id="SM00228">
    <property type="entry name" value="PDZ"/>
    <property type="match status" value="1"/>
</dbReference>
<reference evidence="8 9" key="1">
    <citation type="submission" date="2022-06" db="EMBL/GenBank/DDBJ databases">
        <title>Rhizosaccharibacter gen. nov. sp. nov. KSS12, endophytic bacteria isolated from sugarcane.</title>
        <authorList>
            <person name="Pitiwittayakul N."/>
        </authorList>
    </citation>
    <scope>NUCLEOTIDE SEQUENCE [LARGE SCALE GENOMIC DNA]</scope>
    <source>
        <strain evidence="8 9">KSS12</strain>
    </source>
</reference>
<dbReference type="Pfam" id="PF17820">
    <property type="entry name" value="PDZ_6"/>
    <property type="match status" value="1"/>
</dbReference>
<dbReference type="SUPFAM" id="SSF50156">
    <property type="entry name" value="PDZ domain-like"/>
    <property type="match status" value="1"/>
</dbReference>
<gene>
    <name evidence="8" type="ORF">NFI88_09215</name>
</gene>
<dbReference type="Gene3D" id="2.30.42.10">
    <property type="match status" value="1"/>
</dbReference>
<sequence length="470" mass="50281">MKLRHGLLLGATFLAGAAAGPEIGHLLRSHGIASALAQETAPDAAGKAPAGRAETYRLLNLFGYVFERVRADYVEPTTDRDLINNSLNGMLTGLDPHSSYMTAKQFSDMQVQTKGQFGGLGLEVTSDAGLIKVMTPMDGTPASRAGIKTGDLIIAINGKSLDGIDLNDAVDRMRGEPNTKITLTLKRQGVDKPLDVTMTREIIHIQVVRSALYGKTAYIRLASFDEETESGMRDAFNKLKKQAGGTLNGVILDLRNDPGGLLDQAVAVCDDFITSGEVVSTRARHPQDSQRMDAHGTDITGGLPLVVLINEGSASASEIVAGALQDHRRSITLGVRSFGKGSVQTVMPLPGDNGAIRLTTARYYTPSGRSIQGLGIVPDIKVRETREDDSKFMLREGDLNHIIKNQGGTQGASQPRTDLPPIAKSIPDAPPAKWPAFDPTKPDTDFQLQQGLKVVQAMAAAPSQKRADNQ</sequence>
<dbReference type="CDD" id="cd06782">
    <property type="entry name" value="cpPDZ_CPP-like"/>
    <property type="match status" value="1"/>
</dbReference>
<dbReference type="PANTHER" id="PTHR32060:SF30">
    <property type="entry name" value="CARBOXY-TERMINAL PROCESSING PROTEASE CTPA"/>
    <property type="match status" value="1"/>
</dbReference>
<dbReference type="NCBIfam" id="TIGR00225">
    <property type="entry name" value="prc"/>
    <property type="match status" value="1"/>
</dbReference>
<keyword evidence="3 5" id="KW-0378">Hydrolase</keyword>
<keyword evidence="4 5" id="KW-0720">Serine protease</keyword>
<accession>A0ABT1VXE1</accession>
<dbReference type="Pfam" id="PF03572">
    <property type="entry name" value="Peptidase_S41"/>
    <property type="match status" value="1"/>
</dbReference>
<feature type="domain" description="PDZ" evidence="7">
    <location>
        <begin position="106"/>
        <end position="188"/>
    </location>
</feature>
<comment type="similarity">
    <text evidence="1 5">Belongs to the peptidase S41A family.</text>
</comment>
<dbReference type="SMART" id="SM00245">
    <property type="entry name" value="TSPc"/>
    <property type="match status" value="1"/>
</dbReference>
<dbReference type="Gene3D" id="3.30.750.44">
    <property type="match status" value="1"/>
</dbReference>
<evidence type="ECO:0000256" key="1">
    <source>
        <dbReference type="ARBA" id="ARBA00009179"/>
    </source>
</evidence>
<name>A0ABT1VXE1_9PROT</name>
<dbReference type="RefSeq" id="WP_422919763.1">
    <property type="nucleotide sequence ID" value="NZ_JAMZEJ010000005.1"/>
</dbReference>
<dbReference type="PROSITE" id="PS50106">
    <property type="entry name" value="PDZ"/>
    <property type="match status" value="1"/>
</dbReference>
<keyword evidence="2 5" id="KW-0645">Protease</keyword>
<dbReference type="PANTHER" id="PTHR32060">
    <property type="entry name" value="TAIL-SPECIFIC PROTEASE"/>
    <property type="match status" value="1"/>
</dbReference>
<proteinExistence type="inferred from homology"/>
<evidence type="ECO:0000256" key="6">
    <source>
        <dbReference type="SAM" id="MobiDB-lite"/>
    </source>
</evidence>
<dbReference type="InterPro" id="IPR005151">
    <property type="entry name" value="Tail-specific_protease"/>
</dbReference>